<dbReference type="EMBL" id="MSFU01000002">
    <property type="protein sequence ID" value="PWY84061.1"/>
    <property type="molecule type" value="Genomic_DNA"/>
</dbReference>
<dbReference type="VEuPathDB" id="FungiDB:BO83DRAFT_384497"/>
<organism evidence="1 2">
    <name type="scientific">Aspergillus eucalypticola (strain CBS 122712 / IBT 29274)</name>
    <dbReference type="NCBI Taxonomy" id="1448314"/>
    <lineage>
        <taxon>Eukaryota</taxon>
        <taxon>Fungi</taxon>
        <taxon>Dikarya</taxon>
        <taxon>Ascomycota</taxon>
        <taxon>Pezizomycotina</taxon>
        <taxon>Eurotiomycetes</taxon>
        <taxon>Eurotiomycetidae</taxon>
        <taxon>Eurotiales</taxon>
        <taxon>Aspergillaceae</taxon>
        <taxon>Aspergillus</taxon>
        <taxon>Aspergillus subgen. Circumdati</taxon>
    </lineage>
</organism>
<dbReference type="AlphaFoldDB" id="A0A317WEB6"/>
<accession>A0A317WEB6</accession>
<dbReference type="OrthoDB" id="5350472at2759"/>
<evidence type="ECO:0000313" key="1">
    <source>
        <dbReference type="EMBL" id="PWY84061.1"/>
    </source>
</evidence>
<keyword evidence="2" id="KW-1185">Reference proteome</keyword>
<sequence>MPDTQHPGTCGACGVALNLSLKNPNAEPKTVCMIDSAHLREPPILFDIIGVSPRMPYICLGDRCRIMGRQMLARYFSYYCEACPTQLSVSEVGKGSNSCDVTVKYNRCGDCIDRTTVSDEQSTQEPDSARSGILISQSMYDGVSYWAVSDLMALFMSKLGCAPVYVKLTDVALGRSSSFTCGDIQEPGLTQ</sequence>
<reference evidence="1" key="1">
    <citation type="submission" date="2016-12" db="EMBL/GenBank/DDBJ databases">
        <title>The genomes of Aspergillus section Nigri reveals drivers in fungal speciation.</title>
        <authorList>
            <consortium name="DOE Joint Genome Institute"/>
            <person name="Vesth T.C."/>
            <person name="Nybo J."/>
            <person name="Theobald S."/>
            <person name="Brandl J."/>
            <person name="Frisvad J.C."/>
            <person name="Nielsen K.F."/>
            <person name="Lyhne E.K."/>
            <person name="Kogle M.E."/>
            <person name="Kuo A."/>
            <person name="Riley R."/>
            <person name="Clum A."/>
            <person name="Nolan M."/>
            <person name="Lipzen A."/>
            <person name="Salamov A."/>
            <person name="Henrissat B."/>
            <person name="Wiebenga A."/>
            <person name="De vries R.P."/>
            <person name="Grigoriev I.V."/>
            <person name="Mortensen U.H."/>
            <person name="Andersen M.R."/>
            <person name="Baker S.E."/>
        </authorList>
    </citation>
    <scope>NUCLEOTIDE SEQUENCE</scope>
    <source>
        <strain evidence="1">CBS 122712</strain>
    </source>
</reference>
<dbReference type="Proteomes" id="UP000246171">
    <property type="component" value="Unassembled WGS sequence"/>
</dbReference>
<protein>
    <submittedName>
        <fullName evidence="1">Uncharacterized protein</fullName>
    </submittedName>
</protein>
<name>A0A317WEB6_ASPEC</name>
<gene>
    <name evidence="1" type="ORF">BO83DRAFT_384497</name>
</gene>
<proteinExistence type="predicted"/>
<dbReference type="RefSeq" id="XP_025392616.1">
    <property type="nucleotide sequence ID" value="XM_025532589.1"/>
</dbReference>
<comment type="caution">
    <text evidence="1">The sequence shown here is derived from an EMBL/GenBank/DDBJ whole genome shotgun (WGS) entry which is preliminary data.</text>
</comment>
<dbReference type="GeneID" id="37054551"/>
<evidence type="ECO:0000313" key="2">
    <source>
        <dbReference type="Proteomes" id="UP000246171"/>
    </source>
</evidence>